<proteinExistence type="predicted"/>
<dbReference type="AlphaFoldDB" id="A0A8D5G0F7"/>
<keyword evidence="5" id="KW-1185">Reference proteome</keyword>
<dbReference type="RefSeq" id="WP_221764437.1">
    <property type="nucleotide sequence ID" value="NZ_AP024110.1"/>
</dbReference>
<dbReference type="InterPro" id="IPR019734">
    <property type="entry name" value="TPR_rpt"/>
</dbReference>
<dbReference type="KEGG" id="mpau:ZMTM_01170"/>
<dbReference type="InterPro" id="IPR051685">
    <property type="entry name" value="Ycf3/AcsC/BcsC/TPR_MFPF"/>
</dbReference>
<dbReference type="EMBL" id="AP024110">
    <property type="protein sequence ID" value="BCM23858.1"/>
    <property type="molecule type" value="Genomic_DNA"/>
</dbReference>
<dbReference type="GO" id="GO:0016757">
    <property type="term" value="F:glycosyltransferase activity"/>
    <property type="evidence" value="ECO:0007669"/>
    <property type="project" value="InterPro"/>
</dbReference>
<keyword evidence="2 3" id="KW-0802">TPR repeat</keyword>
<dbReference type="Gene3D" id="1.25.40.10">
    <property type="entry name" value="Tetratricopeptide repeat domain"/>
    <property type="match status" value="2"/>
</dbReference>
<feature type="repeat" description="TPR" evidence="3">
    <location>
        <begin position="172"/>
        <end position="205"/>
    </location>
</feature>
<gene>
    <name evidence="4" type="ORF">ZMTM_01170</name>
</gene>
<dbReference type="Pfam" id="PF14559">
    <property type="entry name" value="TPR_19"/>
    <property type="match status" value="1"/>
</dbReference>
<feature type="repeat" description="TPR" evidence="3">
    <location>
        <begin position="104"/>
        <end position="137"/>
    </location>
</feature>
<reference evidence="4" key="1">
    <citation type="journal article" date="2021" name="Arch. Microbiol.">
        <title>Methyloradius palustris gen. nov., sp. nov., a methanol-oxidizing bacterium isolated from snow.</title>
        <authorList>
            <person name="Miyadera T."/>
            <person name="Kojima H."/>
            <person name="Fukui M."/>
        </authorList>
    </citation>
    <scope>NUCLEOTIDE SEQUENCE</scope>
    <source>
        <strain evidence="4">Zm11</strain>
    </source>
</reference>
<sequence length="520" mass="57807">MSETTQSKTASYSKTPSKHAKPAAGLVVAKTNAKSIQQHNALGAELLATGDFKSALTSFNQAIAIDANDLEAYIGAGRALTVLKNYDYAIAHLQYAVELKPDDAAAHHFLAVALQKARQFDAAILSYQRSIELKPEDIASYLNLANTLAEADRHQDALDIYDGVIAHKPDDAMAYNNRGNLYLDCKYVDEALADYDKALAIAPNEMKFIWNKALLKLLMGDFETGWQLYEYGFKTEGFARGVRKQCPQPAWLGDFSIEGKRIVLYAEQGYGDVMQFVRYAPMVAALGAEVILEVPKPLVKLIEAMKGDFKVIAQSSVFTEFDAHCPLMSLPLVFKTRLETVPADVPYLFADQEKTADFALADKQKLQVGLVWSGSTTHNNDHRRSIPLATLRPLLDLPVSFHNLQKEIRANDQVVLNLLPQIKSYTERLQDFTDTAALIAQLDLVITVDTSVAHLAGAMGKPVWILLPYVPDYRWLLNTESSPWYPTARLFRQKTVGDWGTVLTELIAALQVFDNKTSFI</sequence>
<feature type="repeat" description="TPR" evidence="3">
    <location>
        <begin position="70"/>
        <end position="103"/>
    </location>
</feature>
<dbReference type="Proteomes" id="UP000826722">
    <property type="component" value="Chromosome"/>
</dbReference>
<evidence type="ECO:0000256" key="1">
    <source>
        <dbReference type="ARBA" id="ARBA00022737"/>
    </source>
</evidence>
<feature type="repeat" description="TPR" evidence="3">
    <location>
        <begin position="138"/>
        <end position="171"/>
    </location>
</feature>
<evidence type="ECO:0000313" key="5">
    <source>
        <dbReference type="Proteomes" id="UP000826722"/>
    </source>
</evidence>
<dbReference type="Pfam" id="PF13432">
    <property type="entry name" value="TPR_16"/>
    <property type="match status" value="1"/>
</dbReference>
<evidence type="ECO:0008006" key="6">
    <source>
        <dbReference type="Google" id="ProtNLM"/>
    </source>
</evidence>
<dbReference type="InterPro" id="IPR002201">
    <property type="entry name" value="Glyco_trans_9"/>
</dbReference>
<keyword evidence="1" id="KW-0677">Repeat</keyword>
<dbReference type="PANTHER" id="PTHR44943">
    <property type="entry name" value="CELLULOSE SYNTHASE OPERON PROTEIN C"/>
    <property type="match status" value="1"/>
</dbReference>
<evidence type="ECO:0000256" key="2">
    <source>
        <dbReference type="ARBA" id="ARBA00022803"/>
    </source>
</evidence>
<dbReference type="Pfam" id="PF01075">
    <property type="entry name" value="Glyco_transf_9"/>
    <property type="match status" value="1"/>
</dbReference>
<dbReference type="InterPro" id="IPR011990">
    <property type="entry name" value="TPR-like_helical_dom_sf"/>
</dbReference>
<dbReference type="SUPFAM" id="SSF48452">
    <property type="entry name" value="TPR-like"/>
    <property type="match status" value="1"/>
</dbReference>
<dbReference type="PROSITE" id="PS50005">
    <property type="entry name" value="TPR"/>
    <property type="match status" value="5"/>
</dbReference>
<organism evidence="4 5">
    <name type="scientific">Methyloradius palustris</name>
    <dbReference type="NCBI Taxonomy" id="2778876"/>
    <lineage>
        <taxon>Bacteria</taxon>
        <taxon>Pseudomonadati</taxon>
        <taxon>Pseudomonadota</taxon>
        <taxon>Betaproteobacteria</taxon>
        <taxon>Nitrosomonadales</taxon>
        <taxon>Methylophilaceae</taxon>
        <taxon>Methyloradius</taxon>
    </lineage>
</organism>
<feature type="repeat" description="TPR" evidence="3">
    <location>
        <begin position="36"/>
        <end position="69"/>
    </location>
</feature>
<evidence type="ECO:0000313" key="4">
    <source>
        <dbReference type="EMBL" id="BCM23858.1"/>
    </source>
</evidence>
<dbReference type="Gene3D" id="3.40.50.2000">
    <property type="entry name" value="Glycogen Phosphorylase B"/>
    <property type="match status" value="1"/>
</dbReference>
<protein>
    <recommendedName>
        <fullName evidence="6">TPR repeat-containing protein</fullName>
    </recommendedName>
</protein>
<dbReference type="PANTHER" id="PTHR44943:SF8">
    <property type="entry name" value="TPR REPEAT-CONTAINING PROTEIN MJ0263"/>
    <property type="match status" value="1"/>
</dbReference>
<evidence type="ECO:0000256" key="3">
    <source>
        <dbReference type="PROSITE-ProRule" id="PRU00339"/>
    </source>
</evidence>
<dbReference type="SUPFAM" id="SSF53756">
    <property type="entry name" value="UDP-Glycosyltransferase/glycogen phosphorylase"/>
    <property type="match status" value="1"/>
</dbReference>
<dbReference type="PROSITE" id="PS50293">
    <property type="entry name" value="TPR_REGION"/>
    <property type="match status" value="1"/>
</dbReference>
<name>A0A8D5G0F7_9PROT</name>
<dbReference type="SMART" id="SM00028">
    <property type="entry name" value="TPR"/>
    <property type="match status" value="5"/>
</dbReference>
<accession>A0A8D5G0F7</accession>